<name>A0ABT8ABV5_9PROT</name>
<feature type="compositionally biased region" description="Basic and acidic residues" evidence="1">
    <location>
        <begin position="13"/>
        <end position="23"/>
    </location>
</feature>
<organism evidence="2 3">
    <name type="scientific">Paeniroseomonas aquatica</name>
    <dbReference type="NCBI Taxonomy" id="373043"/>
    <lineage>
        <taxon>Bacteria</taxon>
        <taxon>Pseudomonadati</taxon>
        <taxon>Pseudomonadota</taxon>
        <taxon>Alphaproteobacteria</taxon>
        <taxon>Acetobacterales</taxon>
        <taxon>Acetobacteraceae</taxon>
        <taxon>Paeniroseomonas</taxon>
    </lineage>
</organism>
<dbReference type="Proteomes" id="UP001529369">
    <property type="component" value="Unassembled WGS sequence"/>
</dbReference>
<proteinExistence type="predicted"/>
<gene>
    <name evidence="2" type="ORF">QWZ14_22465</name>
</gene>
<dbReference type="RefSeq" id="WP_290319164.1">
    <property type="nucleotide sequence ID" value="NZ_JAUFPN010000186.1"/>
</dbReference>
<evidence type="ECO:0000256" key="1">
    <source>
        <dbReference type="SAM" id="MobiDB-lite"/>
    </source>
</evidence>
<keyword evidence="3" id="KW-1185">Reference proteome</keyword>
<evidence type="ECO:0000313" key="3">
    <source>
        <dbReference type="Proteomes" id="UP001529369"/>
    </source>
</evidence>
<reference evidence="3" key="1">
    <citation type="journal article" date="2019" name="Int. J. Syst. Evol. Microbiol.">
        <title>The Global Catalogue of Microorganisms (GCM) 10K type strain sequencing project: providing services to taxonomists for standard genome sequencing and annotation.</title>
        <authorList>
            <consortium name="The Broad Institute Genomics Platform"/>
            <consortium name="The Broad Institute Genome Sequencing Center for Infectious Disease"/>
            <person name="Wu L."/>
            <person name="Ma J."/>
        </authorList>
    </citation>
    <scope>NUCLEOTIDE SEQUENCE [LARGE SCALE GENOMIC DNA]</scope>
    <source>
        <strain evidence="3">CECT 7131</strain>
    </source>
</reference>
<dbReference type="EMBL" id="JAUFPN010000186">
    <property type="protein sequence ID" value="MDN3567153.1"/>
    <property type="molecule type" value="Genomic_DNA"/>
</dbReference>
<feature type="region of interest" description="Disordered" evidence="1">
    <location>
        <begin position="1"/>
        <end position="23"/>
    </location>
</feature>
<evidence type="ECO:0000313" key="2">
    <source>
        <dbReference type="EMBL" id="MDN3567153.1"/>
    </source>
</evidence>
<protein>
    <submittedName>
        <fullName evidence="2">Uncharacterized protein</fullName>
    </submittedName>
</protein>
<accession>A0ABT8ABV5</accession>
<sequence>MPQGCDEPTGGGGRREGSAEARGADELGMSLGLAILAADAMGLPGTRAALAAALRCLDAEAPGADWLEARPGAER</sequence>
<comment type="caution">
    <text evidence="2">The sequence shown here is derived from an EMBL/GenBank/DDBJ whole genome shotgun (WGS) entry which is preliminary data.</text>
</comment>